<evidence type="ECO:0000256" key="6">
    <source>
        <dbReference type="ARBA" id="ARBA00023180"/>
    </source>
</evidence>
<protein>
    <recommendedName>
        <fullName evidence="2">glycerophosphodiester phosphodiesterase</fullName>
        <ecNumber evidence="2">3.1.4.46</ecNumber>
    </recommendedName>
</protein>
<evidence type="ECO:0000259" key="10">
    <source>
        <dbReference type="PROSITE" id="PS51704"/>
    </source>
</evidence>
<dbReference type="Pfam" id="PF03009">
    <property type="entry name" value="GDPD"/>
    <property type="match status" value="2"/>
</dbReference>
<dbReference type="SUPFAM" id="SSF51695">
    <property type="entry name" value="PLC-like phosphodiesterases"/>
    <property type="match status" value="2"/>
</dbReference>
<feature type="compositionally biased region" description="Low complexity" evidence="8">
    <location>
        <begin position="713"/>
        <end position="731"/>
    </location>
</feature>
<dbReference type="EMBL" id="JAWXYG010000003">
    <property type="protein sequence ID" value="KAK4278376.1"/>
    <property type="molecule type" value="Genomic_DNA"/>
</dbReference>
<keyword evidence="4" id="KW-0319">Glycerol metabolism</keyword>
<dbReference type="GO" id="GO:0008889">
    <property type="term" value="F:glycerophosphodiester phosphodiesterase activity"/>
    <property type="evidence" value="ECO:0007669"/>
    <property type="project" value="UniProtKB-EC"/>
</dbReference>
<evidence type="ECO:0000256" key="7">
    <source>
        <dbReference type="ARBA" id="ARBA00047512"/>
    </source>
</evidence>
<dbReference type="PROSITE" id="PS51704">
    <property type="entry name" value="GP_PDE"/>
    <property type="match status" value="2"/>
</dbReference>
<evidence type="ECO:0000313" key="12">
    <source>
        <dbReference type="Proteomes" id="UP001293593"/>
    </source>
</evidence>
<dbReference type="Proteomes" id="UP001293593">
    <property type="component" value="Unassembled WGS sequence"/>
</dbReference>
<keyword evidence="3 9" id="KW-0732">Signal</keyword>
<comment type="caution">
    <text evidence="11">The sequence shown here is derived from an EMBL/GenBank/DDBJ whole genome shotgun (WGS) entry which is preliminary data.</text>
</comment>
<dbReference type="GO" id="GO:0006629">
    <property type="term" value="P:lipid metabolic process"/>
    <property type="evidence" value="ECO:0007669"/>
    <property type="project" value="InterPro"/>
</dbReference>
<dbReference type="PANTHER" id="PTHR43620">
    <property type="entry name" value="GLYCEROPHOSPHORYL DIESTER PHOSPHODIESTERASE"/>
    <property type="match status" value="1"/>
</dbReference>
<keyword evidence="12" id="KW-1185">Reference proteome</keyword>
<evidence type="ECO:0000256" key="9">
    <source>
        <dbReference type="SAM" id="SignalP"/>
    </source>
</evidence>
<dbReference type="GO" id="GO:0006071">
    <property type="term" value="P:glycerol metabolic process"/>
    <property type="evidence" value="ECO:0007669"/>
    <property type="project" value="UniProtKB-KW"/>
</dbReference>
<feature type="chain" id="PRO_5042143009" description="glycerophosphodiester phosphodiesterase" evidence="9">
    <location>
        <begin position="26"/>
        <end position="756"/>
    </location>
</feature>
<dbReference type="FunFam" id="3.20.20.190:FF:000011">
    <property type="entry name" value="Glycerophosphodiester phosphodiesterase GDPDL3"/>
    <property type="match status" value="1"/>
</dbReference>
<keyword evidence="5" id="KW-0378">Hydrolase</keyword>
<evidence type="ECO:0000256" key="2">
    <source>
        <dbReference type="ARBA" id="ARBA00012247"/>
    </source>
</evidence>
<sequence>MWSSRSLSPLLTLFLLHSVVALVSARGSSRAKWKTLSGDAPLVIARGGFSGLFPDSSLAAYNLALITSLPNVISWCDVQLTKDSAGICLPDVKLDNATDIAAIYQNKSTAYLVNGVPNRGYFSVDYTIKDISQVALTQGIYSRTNKFDGNGFPIFTVGELNKQVNPPILWLNIQHDMFYSQHNLSMRKFVLSVIRKVPVKYISSPEVNFLKSIAARFNPNITKLVFRFMGQDDIEPTTNQTYGTIQKNLTFIKTFASGIMVPKSYIWPADPSSYLQPHTTLVSDAHEAGLEVFASDFTNDLPVSYNYSYDPLAEYLQFIDNGDFSVDGVLSDFPITPSEAVGCFAHLSANAAKTVNISVISKFGASGDYPPCTDMAYNKAISDGVDVLDCPVQLSKDGIPFCLSSIDLIESSTVAQSSFSRLATSIPEIKSGSGIFSFSLTSADIRRLTPSILNPYAKYTLYRNPKNKNEGHFLTLQDFLSLAKNQTSLSGVLITVEHAAYLAGKVGLNAIEVVLTALSKAGYDKQGALKVMIQSSDSSVLKEFKSKSKYELVYNILDDFSDAEKAAVEEIKGFANSVVLDKKSVFPENSAFLTGSTNIVPTLKASNLAVYVETFHNEFVSQAWDFFSDGTVEINSFVQGTTGIDGVITGFPKTADRYRKNRCLAAKTTPPYMQPVKPGDLLQLVTKDYLPPAEAPLPPLTESEVSEAPVPPISNSSAPAPSSGSSTSPPGSSQEKVNVCFFLSTFAVLVSLLLLL</sequence>
<organism evidence="11 12">
    <name type="scientific">Acacia crassicarpa</name>
    <name type="common">northern wattle</name>
    <dbReference type="NCBI Taxonomy" id="499986"/>
    <lineage>
        <taxon>Eukaryota</taxon>
        <taxon>Viridiplantae</taxon>
        <taxon>Streptophyta</taxon>
        <taxon>Embryophyta</taxon>
        <taxon>Tracheophyta</taxon>
        <taxon>Spermatophyta</taxon>
        <taxon>Magnoliopsida</taxon>
        <taxon>eudicotyledons</taxon>
        <taxon>Gunneridae</taxon>
        <taxon>Pentapetalae</taxon>
        <taxon>rosids</taxon>
        <taxon>fabids</taxon>
        <taxon>Fabales</taxon>
        <taxon>Fabaceae</taxon>
        <taxon>Caesalpinioideae</taxon>
        <taxon>mimosoid clade</taxon>
        <taxon>Acacieae</taxon>
        <taxon>Acacia</taxon>
    </lineage>
</organism>
<accession>A0AAE1TB86</accession>
<comment type="catalytic activity">
    <reaction evidence="7">
        <text>a sn-glycero-3-phosphodiester + H2O = an alcohol + sn-glycerol 3-phosphate + H(+)</text>
        <dbReference type="Rhea" id="RHEA:12969"/>
        <dbReference type="ChEBI" id="CHEBI:15377"/>
        <dbReference type="ChEBI" id="CHEBI:15378"/>
        <dbReference type="ChEBI" id="CHEBI:30879"/>
        <dbReference type="ChEBI" id="CHEBI:57597"/>
        <dbReference type="ChEBI" id="CHEBI:83408"/>
        <dbReference type="EC" id="3.1.4.46"/>
    </reaction>
</comment>
<feature type="domain" description="GP-PDE" evidence="10">
    <location>
        <begin position="41"/>
        <end position="341"/>
    </location>
</feature>
<evidence type="ECO:0000256" key="5">
    <source>
        <dbReference type="ARBA" id="ARBA00022801"/>
    </source>
</evidence>
<gene>
    <name evidence="11" type="ORF">QN277_016230</name>
</gene>
<dbReference type="PANTHER" id="PTHR43620:SF7">
    <property type="entry name" value="GLYCEROPHOSPHODIESTER PHOSPHODIESTERASE GDPD5-RELATED"/>
    <property type="match status" value="1"/>
</dbReference>
<feature type="region of interest" description="Disordered" evidence="8">
    <location>
        <begin position="696"/>
        <end position="731"/>
    </location>
</feature>
<dbReference type="Gene3D" id="3.20.20.190">
    <property type="entry name" value="Phosphatidylinositol (PI) phosphodiesterase"/>
    <property type="match status" value="2"/>
</dbReference>
<dbReference type="InterPro" id="IPR017946">
    <property type="entry name" value="PLC-like_Pdiesterase_TIM-brl"/>
</dbReference>
<evidence type="ECO:0000313" key="11">
    <source>
        <dbReference type="EMBL" id="KAK4278376.1"/>
    </source>
</evidence>
<evidence type="ECO:0000256" key="3">
    <source>
        <dbReference type="ARBA" id="ARBA00022729"/>
    </source>
</evidence>
<dbReference type="InterPro" id="IPR030395">
    <property type="entry name" value="GP_PDE_dom"/>
</dbReference>
<dbReference type="FunFam" id="3.20.20.190:FF:000013">
    <property type="entry name" value="Glycerophosphodiester phosphodiesterase GDPDL3"/>
    <property type="match status" value="1"/>
</dbReference>
<reference evidence="11" key="1">
    <citation type="submission" date="2023-10" db="EMBL/GenBank/DDBJ databases">
        <title>Chromosome-level genome of the transformable northern wattle, Acacia crassicarpa.</title>
        <authorList>
            <person name="Massaro I."/>
            <person name="Sinha N.R."/>
            <person name="Poethig S."/>
            <person name="Leichty A.R."/>
        </authorList>
    </citation>
    <scope>NUCLEOTIDE SEQUENCE</scope>
    <source>
        <strain evidence="11">Acra3RX</strain>
        <tissue evidence="11">Leaf</tissue>
    </source>
</reference>
<comment type="similarity">
    <text evidence="1">Belongs to the glycerophosphoryl diester phosphodiesterase family.</text>
</comment>
<keyword evidence="6" id="KW-0325">Glycoprotein</keyword>
<evidence type="ECO:0000256" key="4">
    <source>
        <dbReference type="ARBA" id="ARBA00022798"/>
    </source>
</evidence>
<name>A0AAE1TB86_9FABA</name>
<dbReference type="CDD" id="cd08604">
    <property type="entry name" value="GDPD_SHV3_repeat_2"/>
    <property type="match status" value="1"/>
</dbReference>
<evidence type="ECO:0000256" key="1">
    <source>
        <dbReference type="ARBA" id="ARBA00007277"/>
    </source>
</evidence>
<feature type="domain" description="GP-PDE" evidence="10">
    <location>
        <begin position="357"/>
        <end position="659"/>
    </location>
</feature>
<evidence type="ECO:0000256" key="8">
    <source>
        <dbReference type="SAM" id="MobiDB-lite"/>
    </source>
</evidence>
<dbReference type="AlphaFoldDB" id="A0AAE1TB86"/>
<proteinExistence type="inferred from homology"/>
<dbReference type="EC" id="3.1.4.46" evidence="2"/>
<feature type="signal peptide" evidence="9">
    <location>
        <begin position="1"/>
        <end position="25"/>
    </location>
</feature>
<dbReference type="CDD" id="cd08603">
    <property type="entry name" value="GDPD_SHV3_repeat_1"/>
    <property type="match status" value="1"/>
</dbReference>